<dbReference type="EMBL" id="MDYP01000038">
    <property type="protein sequence ID" value="OQE02809.1"/>
    <property type="molecule type" value="Genomic_DNA"/>
</dbReference>
<keyword evidence="2" id="KW-1185">Reference proteome</keyword>
<dbReference type="AlphaFoldDB" id="A0A1V6RMZ2"/>
<evidence type="ECO:0000313" key="2">
    <source>
        <dbReference type="Proteomes" id="UP000191518"/>
    </source>
</evidence>
<accession>A0A1V6RMZ2</accession>
<proteinExistence type="predicted"/>
<protein>
    <submittedName>
        <fullName evidence="1">Uncharacterized protein</fullName>
    </submittedName>
</protein>
<reference evidence="2" key="1">
    <citation type="journal article" date="2017" name="Nat. Microbiol.">
        <title>Global analysis of biosynthetic gene clusters reveals vast potential of secondary metabolite production in Penicillium species.</title>
        <authorList>
            <person name="Nielsen J.C."/>
            <person name="Grijseels S."/>
            <person name="Prigent S."/>
            <person name="Ji B."/>
            <person name="Dainat J."/>
            <person name="Nielsen K.F."/>
            <person name="Frisvad J.C."/>
            <person name="Workman M."/>
            <person name="Nielsen J."/>
        </authorList>
    </citation>
    <scope>NUCLEOTIDE SEQUENCE [LARGE SCALE GENOMIC DNA]</scope>
    <source>
        <strain evidence="2">IBT 29486</strain>
    </source>
</reference>
<dbReference type="OrthoDB" id="4357543at2759"/>
<comment type="caution">
    <text evidence="1">The sequence shown here is derived from an EMBL/GenBank/DDBJ whole genome shotgun (WGS) entry which is preliminary data.</text>
</comment>
<sequence>MAQNLHHFVDPDQEMLLSNDPNITLWLKLSLLVRAWLCRCVARNLEQEVSVAFPKLWYANDFMKEIKYIMEKRRFGNTKRACFEIWDARLEDFSTIDEFVAALKQRLHTAIDLEANVLPYML</sequence>
<organism evidence="1 2">
    <name type="scientific">Penicillium vulpinum</name>
    <dbReference type="NCBI Taxonomy" id="29845"/>
    <lineage>
        <taxon>Eukaryota</taxon>
        <taxon>Fungi</taxon>
        <taxon>Dikarya</taxon>
        <taxon>Ascomycota</taxon>
        <taxon>Pezizomycotina</taxon>
        <taxon>Eurotiomycetes</taxon>
        <taxon>Eurotiomycetidae</taxon>
        <taxon>Eurotiales</taxon>
        <taxon>Aspergillaceae</taxon>
        <taxon>Penicillium</taxon>
    </lineage>
</organism>
<dbReference type="Proteomes" id="UP000191518">
    <property type="component" value="Unassembled WGS sequence"/>
</dbReference>
<evidence type="ECO:0000313" key="1">
    <source>
        <dbReference type="EMBL" id="OQE02809.1"/>
    </source>
</evidence>
<gene>
    <name evidence="1" type="ORF">PENVUL_c038G03814</name>
</gene>
<name>A0A1V6RMZ2_9EURO</name>